<dbReference type="InterPro" id="IPR016197">
    <property type="entry name" value="Chromo-like_dom_sf"/>
</dbReference>
<dbReference type="Proteomes" id="UP000799118">
    <property type="component" value="Unassembled WGS sequence"/>
</dbReference>
<dbReference type="GO" id="GO:0006338">
    <property type="term" value="P:chromatin remodeling"/>
    <property type="evidence" value="ECO:0007669"/>
    <property type="project" value="UniProtKB-ARBA"/>
</dbReference>
<dbReference type="InterPro" id="IPR000953">
    <property type="entry name" value="Chromo/chromo_shadow_dom"/>
</dbReference>
<proteinExistence type="predicted"/>
<evidence type="ECO:0000313" key="2">
    <source>
        <dbReference type="EMBL" id="KAE9394147.1"/>
    </source>
</evidence>
<dbReference type="Gene3D" id="2.40.50.40">
    <property type="match status" value="1"/>
</dbReference>
<keyword evidence="3" id="KW-1185">Reference proteome</keyword>
<feature type="domain" description="Chromo" evidence="1">
    <location>
        <begin position="55"/>
        <end position="104"/>
    </location>
</feature>
<protein>
    <recommendedName>
        <fullName evidence="1">Chromo domain-containing protein</fullName>
    </recommendedName>
</protein>
<dbReference type="AlphaFoldDB" id="A0A6A4HA99"/>
<evidence type="ECO:0000259" key="1">
    <source>
        <dbReference type="PROSITE" id="PS50013"/>
    </source>
</evidence>
<dbReference type="PROSITE" id="PS50013">
    <property type="entry name" value="CHROMO_2"/>
    <property type="match status" value="1"/>
</dbReference>
<accession>A0A6A4HA99</accession>
<organism evidence="2 3">
    <name type="scientific">Gymnopus androsaceus JB14</name>
    <dbReference type="NCBI Taxonomy" id="1447944"/>
    <lineage>
        <taxon>Eukaryota</taxon>
        <taxon>Fungi</taxon>
        <taxon>Dikarya</taxon>
        <taxon>Basidiomycota</taxon>
        <taxon>Agaricomycotina</taxon>
        <taxon>Agaricomycetes</taxon>
        <taxon>Agaricomycetidae</taxon>
        <taxon>Agaricales</taxon>
        <taxon>Marasmiineae</taxon>
        <taxon>Omphalotaceae</taxon>
        <taxon>Gymnopus</taxon>
    </lineage>
</organism>
<gene>
    <name evidence="2" type="ORF">BT96DRAFT_943375</name>
</gene>
<dbReference type="EMBL" id="ML769556">
    <property type="protein sequence ID" value="KAE9394147.1"/>
    <property type="molecule type" value="Genomic_DNA"/>
</dbReference>
<sequence length="122" mass="14405">MAPALPMVLVEKEFVAYKSIPVYLRYNPDWAPLVDHYIDVPCWLPHCFAKYKYKYQIEQIVGERVKTGTTQFLIRYKDRDTSKVYLTWASVLMLGGCENRIHEFRSYLRLDSPVSARRLLNV</sequence>
<name>A0A6A4HA99_9AGAR</name>
<dbReference type="SUPFAM" id="SSF54160">
    <property type="entry name" value="Chromo domain-like"/>
    <property type="match status" value="1"/>
</dbReference>
<evidence type="ECO:0000313" key="3">
    <source>
        <dbReference type="Proteomes" id="UP000799118"/>
    </source>
</evidence>
<reference evidence="2" key="1">
    <citation type="journal article" date="2019" name="Environ. Microbiol.">
        <title>Fungal ecological strategies reflected in gene transcription - a case study of two litter decomposers.</title>
        <authorList>
            <person name="Barbi F."/>
            <person name="Kohler A."/>
            <person name="Barry K."/>
            <person name="Baskaran P."/>
            <person name="Daum C."/>
            <person name="Fauchery L."/>
            <person name="Ihrmark K."/>
            <person name="Kuo A."/>
            <person name="LaButti K."/>
            <person name="Lipzen A."/>
            <person name="Morin E."/>
            <person name="Grigoriev I.V."/>
            <person name="Henrissat B."/>
            <person name="Lindahl B."/>
            <person name="Martin F."/>
        </authorList>
    </citation>
    <scope>NUCLEOTIDE SEQUENCE</scope>
    <source>
        <strain evidence="2">JB14</strain>
    </source>
</reference>